<feature type="signal peptide" evidence="1">
    <location>
        <begin position="1"/>
        <end position="27"/>
    </location>
</feature>
<evidence type="ECO:0000313" key="2">
    <source>
        <dbReference type="EMBL" id="PPJ33188.1"/>
    </source>
</evidence>
<feature type="chain" id="PRO_5015572024" evidence="1">
    <location>
        <begin position="28"/>
        <end position="183"/>
    </location>
</feature>
<keyword evidence="3" id="KW-1185">Reference proteome</keyword>
<dbReference type="InterPro" id="IPR024520">
    <property type="entry name" value="DUF3558"/>
</dbReference>
<dbReference type="PROSITE" id="PS51257">
    <property type="entry name" value="PROKAR_LIPOPROTEIN"/>
    <property type="match status" value="1"/>
</dbReference>
<accession>A0A2S6AFJ9</accession>
<evidence type="ECO:0000256" key="1">
    <source>
        <dbReference type="SAM" id="SignalP"/>
    </source>
</evidence>
<dbReference type="EMBL" id="PSZD01000001">
    <property type="protein sequence ID" value="PPJ33188.1"/>
    <property type="molecule type" value="Genomic_DNA"/>
</dbReference>
<keyword evidence="1" id="KW-0732">Signal</keyword>
<proteinExistence type="predicted"/>
<name>A0A2S6AFJ9_9NOCA</name>
<dbReference type="Proteomes" id="UP000238356">
    <property type="component" value="Unassembled WGS sequence"/>
</dbReference>
<protein>
    <submittedName>
        <fullName evidence="2">DUF3558 domain-containing protein</fullName>
    </submittedName>
</protein>
<evidence type="ECO:0000313" key="3">
    <source>
        <dbReference type="Proteomes" id="UP000238356"/>
    </source>
</evidence>
<organism evidence="2 3">
    <name type="scientific">Nocardia nova</name>
    <dbReference type="NCBI Taxonomy" id="37330"/>
    <lineage>
        <taxon>Bacteria</taxon>
        <taxon>Bacillati</taxon>
        <taxon>Actinomycetota</taxon>
        <taxon>Actinomycetes</taxon>
        <taxon>Mycobacteriales</taxon>
        <taxon>Nocardiaceae</taxon>
        <taxon>Nocardia</taxon>
    </lineage>
</organism>
<reference evidence="2 3" key="1">
    <citation type="submission" date="2018-02" db="EMBL/GenBank/DDBJ databases">
        <title>8 Nocardia nova and 1 Nocardia cyriacigeorgica strain used for evolution to TMP-SMX.</title>
        <authorList>
            <person name="Mehta H."/>
            <person name="Weng J."/>
            <person name="Shamoo Y."/>
        </authorList>
    </citation>
    <scope>NUCLEOTIDE SEQUENCE [LARGE SCALE GENOMIC DNA]</scope>
    <source>
        <strain evidence="2 3">BAA2227</strain>
    </source>
</reference>
<comment type="caution">
    <text evidence="2">The sequence shown here is derived from an EMBL/GenBank/DDBJ whole genome shotgun (WGS) entry which is preliminary data.</text>
</comment>
<sequence length="183" mass="19469">MINRRGRTVAARRLAIVLLAAVVPILAACNDGNDGGNGSTTSAAAVKLWDPCTQIPDDVLRKAGVDPATKESGIAGVHQSGWEICNWKGKQYTVNVLSGKRSLQEIQNKEGNVDFQDVVLAGRKGQQYRVEGASKNDTCDAVFAAQQGIVEIVITNSLIVDNPGDPCATLHHVGELLVPLMPE</sequence>
<gene>
    <name evidence="2" type="ORF">C5F51_02645</name>
</gene>
<dbReference type="Pfam" id="PF12079">
    <property type="entry name" value="DUF3558"/>
    <property type="match status" value="1"/>
</dbReference>
<dbReference type="AlphaFoldDB" id="A0A2S6AFJ9"/>